<evidence type="ECO:0000256" key="4">
    <source>
        <dbReference type="ARBA" id="ARBA00022833"/>
    </source>
</evidence>
<protein>
    <recommendedName>
        <fullName evidence="7">HAT C-terminal dimerisation domain-containing protein</fullName>
    </recommendedName>
</protein>
<dbReference type="PANTHER" id="PTHR46481:SF10">
    <property type="entry name" value="ZINC FINGER BED DOMAIN-CONTAINING PROTEIN 39"/>
    <property type="match status" value="1"/>
</dbReference>
<keyword evidence="9" id="KW-1185">Reference proteome</keyword>
<sequence length="371" mass="42500">MCSISVDNASYNDAAIRMLKDSLSFHKKNIHLNGKLFHVCFCTHILNLLVHDGFSENKDVIDNVRESVKHIIASTVHLTMFSDIVKQLQLLNKRLILDYCTRWNATYPMLSCVLEFNDVFSRYAQRDTSYKHLSSDENWVRVEEICSFLEAPKQIYIVRDSLYELYKEYMDKYAVTNVGTSMENDVQESGVSNASTTSKISKGKVMTGRSKFERYIRSVDTVHNENCGDFDALEWWKVNNLKFQILSKMACEILSIPITTVASESTFSDGGRVIDAYHSYLGTDTVQMLLCGSGWCRNYYGLKKKAKIVKMSHGSNRADNDEVNNNVPTSEHGTSSNVSIPPTQEHELKNMFFGYMNQWFSEFMQMKNPAQ</sequence>
<evidence type="ECO:0000256" key="5">
    <source>
        <dbReference type="ARBA" id="ARBA00023242"/>
    </source>
</evidence>
<feature type="region of interest" description="Disordered" evidence="6">
    <location>
        <begin position="313"/>
        <end position="341"/>
    </location>
</feature>
<name>A0A7J9DSV6_9ROSI</name>
<organism evidence="8 9">
    <name type="scientific">Gossypium trilobum</name>
    <dbReference type="NCBI Taxonomy" id="34281"/>
    <lineage>
        <taxon>Eukaryota</taxon>
        <taxon>Viridiplantae</taxon>
        <taxon>Streptophyta</taxon>
        <taxon>Embryophyta</taxon>
        <taxon>Tracheophyta</taxon>
        <taxon>Spermatophyta</taxon>
        <taxon>Magnoliopsida</taxon>
        <taxon>eudicotyledons</taxon>
        <taxon>Gunneridae</taxon>
        <taxon>Pentapetalae</taxon>
        <taxon>rosids</taxon>
        <taxon>malvids</taxon>
        <taxon>Malvales</taxon>
        <taxon>Malvaceae</taxon>
        <taxon>Malvoideae</taxon>
        <taxon>Gossypium</taxon>
    </lineage>
</organism>
<evidence type="ECO:0000313" key="8">
    <source>
        <dbReference type="EMBL" id="MBA0763445.1"/>
    </source>
</evidence>
<proteinExistence type="predicted"/>
<comment type="caution">
    <text evidence="8">The sequence shown here is derived from an EMBL/GenBank/DDBJ whole genome shotgun (WGS) entry which is preliminary data.</text>
</comment>
<reference evidence="8 9" key="1">
    <citation type="journal article" date="2019" name="Genome Biol. Evol.">
        <title>Insights into the evolution of the New World diploid cottons (Gossypium, subgenus Houzingenia) based on genome sequencing.</title>
        <authorList>
            <person name="Grover C.E."/>
            <person name="Arick M.A. 2nd"/>
            <person name="Thrash A."/>
            <person name="Conover J.L."/>
            <person name="Sanders W.S."/>
            <person name="Peterson D.G."/>
            <person name="Frelichowski J.E."/>
            <person name="Scheffler J.A."/>
            <person name="Scheffler B.E."/>
            <person name="Wendel J.F."/>
        </authorList>
    </citation>
    <scope>NUCLEOTIDE SEQUENCE [LARGE SCALE GENOMIC DNA]</scope>
    <source>
        <strain evidence="8">8</strain>
        <tissue evidence="8">Leaf</tissue>
    </source>
</reference>
<dbReference type="Pfam" id="PF05699">
    <property type="entry name" value="Dimer_Tnp_hAT"/>
    <property type="match status" value="1"/>
</dbReference>
<keyword evidence="5" id="KW-0539">Nucleus</keyword>
<dbReference type="GO" id="GO:0005634">
    <property type="term" value="C:nucleus"/>
    <property type="evidence" value="ECO:0007669"/>
    <property type="project" value="UniProtKB-SubCell"/>
</dbReference>
<evidence type="ECO:0000256" key="1">
    <source>
        <dbReference type="ARBA" id="ARBA00004123"/>
    </source>
</evidence>
<evidence type="ECO:0000313" key="9">
    <source>
        <dbReference type="Proteomes" id="UP000593568"/>
    </source>
</evidence>
<evidence type="ECO:0000256" key="3">
    <source>
        <dbReference type="ARBA" id="ARBA00022771"/>
    </source>
</evidence>
<accession>A0A7J9DSV6</accession>
<dbReference type="GO" id="GO:0046983">
    <property type="term" value="F:protein dimerization activity"/>
    <property type="evidence" value="ECO:0007669"/>
    <property type="project" value="InterPro"/>
</dbReference>
<gene>
    <name evidence="8" type="ORF">Gotri_012884</name>
</gene>
<evidence type="ECO:0000256" key="6">
    <source>
        <dbReference type="SAM" id="MobiDB-lite"/>
    </source>
</evidence>
<dbReference type="SUPFAM" id="SSF53098">
    <property type="entry name" value="Ribonuclease H-like"/>
    <property type="match status" value="1"/>
</dbReference>
<dbReference type="EMBL" id="JABEZW010000004">
    <property type="protein sequence ID" value="MBA0763445.1"/>
    <property type="molecule type" value="Genomic_DNA"/>
</dbReference>
<dbReference type="Proteomes" id="UP000593568">
    <property type="component" value="Unassembled WGS sequence"/>
</dbReference>
<keyword evidence="2" id="KW-0479">Metal-binding</keyword>
<evidence type="ECO:0000259" key="7">
    <source>
        <dbReference type="Pfam" id="PF05699"/>
    </source>
</evidence>
<comment type="subcellular location">
    <subcellularLocation>
        <location evidence="1">Nucleus</location>
    </subcellularLocation>
</comment>
<dbReference type="AlphaFoldDB" id="A0A7J9DSV6"/>
<feature type="domain" description="HAT C-terminal dimerisation" evidence="7">
    <location>
        <begin position="213"/>
        <end position="295"/>
    </location>
</feature>
<dbReference type="InterPro" id="IPR052035">
    <property type="entry name" value="ZnF_BED_domain_contain"/>
</dbReference>
<dbReference type="InterPro" id="IPR012337">
    <property type="entry name" value="RNaseH-like_sf"/>
</dbReference>
<dbReference type="PANTHER" id="PTHR46481">
    <property type="entry name" value="ZINC FINGER BED DOMAIN-CONTAINING PROTEIN 4"/>
    <property type="match status" value="1"/>
</dbReference>
<evidence type="ECO:0000256" key="2">
    <source>
        <dbReference type="ARBA" id="ARBA00022723"/>
    </source>
</evidence>
<dbReference type="InterPro" id="IPR008906">
    <property type="entry name" value="HATC_C_dom"/>
</dbReference>
<keyword evidence="4" id="KW-0862">Zinc</keyword>
<keyword evidence="3" id="KW-0863">Zinc-finger</keyword>
<dbReference type="GO" id="GO:0008270">
    <property type="term" value="F:zinc ion binding"/>
    <property type="evidence" value="ECO:0007669"/>
    <property type="project" value="UniProtKB-KW"/>
</dbReference>